<evidence type="ECO:0000313" key="2">
    <source>
        <dbReference type="EMBL" id="TWT89384.1"/>
    </source>
</evidence>
<dbReference type="Proteomes" id="UP000316213">
    <property type="component" value="Unassembled WGS sequence"/>
</dbReference>
<accession>A0A5C5ZPH0</accession>
<dbReference type="OrthoDB" id="290183at2"/>
<organism evidence="2 3">
    <name type="scientific">Neorhodopirellula pilleata</name>
    <dbReference type="NCBI Taxonomy" id="2714738"/>
    <lineage>
        <taxon>Bacteria</taxon>
        <taxon>Pseudomonadati</taxon>
        <taxon>Planctomycetota</taxon>
        <taxon>Planctomycetia</taxon>
        <taxon>Pirellulales</taxon>
        <taxon>Pirellulaceae</taxon>
        <taxon>Neorhodopirellula</taxon>
    </lineage>
</organism>
<evidence type="ECO:0000313" key="3">
    <source>
        <dbReference type="Proteomes" id="UP000316213"/>
    </source>
</evidence>
<dbReference type="RefSeq" id="WP_146581751.1">
    <property type="nucleotide sequence ID" value="NZ_SJPM01000018.1"/>
</dbReference>
<sequence length="126" mass="14004">MPSSQSKNRSAGPSKQRSWSIAFASLVVLVSSAYWLWPTPTVTLDDAGYQLTMALYRICNQEDAEGLEKVARSLDQSPELQSLSNESRHAIAMVISRAKVGDWKDALTTCRKLMDDQVRQSSLVAR</sequence>
<keyword evidence="1" id="KW-0812">Transmembrane</keyword>
<reference evidence="2 3" key="1">
    <citation type="submission" date="2019-02" db="EMBL/GenBank/DDBJ databases">
        <title>Deep-cultivation of Planctomycetes and their phenomic and genomic characterization uncovers novel biology.</title>
        <authorList>
            <person name="Wiegand S."/>
            <person name="Jogler M."/>
            <person name="Boedeker C."/>
            <person name="Pinto D."/>
            <person name="Vollmers J."/>
            <person name="Rivas-Marin E."/>
            <person name="Kohn T."/>
            <person name="Peeters S.H."/>
            <person name="Heuer A."/>
            <person name="Rast P."/>
            <person name="Oberbeckmann S."/>
            <person name="Bunk B."/>
            <person name="Jeske O."/>
            <person name="Meyerdierks A."/>
            <person name="Storesund J.E."/>
            <person name="Kallscheuer N."/>
            <person name="Luecker S."/>
            <person name="Lage O.M."/>
            <person name="Pohl T."/>
            <person name="Merkel B.J."/>
            <person name="Hornburger P."/>
            <person name="Mueller R.-W."/>
            <person name="Bruemmer F."/>
            <person name="Labrenz M."/>
            <person name="Spormann A.M."/>
            <person name="Op Den Camp H."/>
            <person name="Overmann J."/>
            <person name="Amann R."/>
            <person name="Jetten M.S.M."/>
            <person name="Mascher T."/>
            <person name="Medema M.H."/>
            <person name="Devos D.P."/>
            <person name="Kaster A.-K."/>
            <person name="Ovreas L."/>
            <person name="Rohde M."/>
            <person name="Galperin M.Y."/>
            <person name="Jogler C."/>
        </authorList>
    </citation>
    <scope>NUCLEOTIDE SEQUENCE [LARGE SCALE GENOMIC DNA]</scope>
    <source>
        <strain evidence="2 3">Pla100</strain>
    </source>
</reference>
<dbReference type="EMBL" id="SJPM01000018">
    <property type="protein sequence ID" value="TWT89384.1"/>
    <property type="molecule type" value="Genomic_DNA"/>
</dbReference>
<feature type="transmembrane region" description="Helical" evidence="1">
    <location>
        <begin position="21"/>
        <end position="37"/>
    </location>
</feature>
<protein>
    <submittedName>
        <fullName evidence="2">Uncharacterized protein</fullName>
    </submittedName>
</protein>
<keyword evidence="1" id="KW-0472">Membrane</keyword>
<keyword evidence="3" id="KW-1185">Reference proteome</keyword>
<comment type="caution">
    <text evidence="2">The sequence shown here is derived from an EMBL/GenBank/DDBJ whole genome shotgun (WGS) entry which is preliminary data.</text>
</comment>
<keyword evidence="1" id="KW-1133">Transmembrane helix</keyword>
<proteinExistence type="predicted"/>
<dbReference type="AlphaFoldDB" id="A0A5C5ZPH0"/>
<gene>
    <name evidence="2" type="ORF">Pla100_55470</name>
</gene>
<evidence type="ECO:0000256" key="1">
    <source>
        <dbReference type="SAM" id="Phobius"/>
    </source>
</evidence>
<name>A0A5C5ZPH0_9BACT</name>